<feature type="region of interest" description="Disordered" evidence="1">
    <location>
        <begin position="170"/>
        <end position="194"/>
    </location>
</feature>
<feature type="compositionally biased region" description="Basic and acidic residues" evidence="1">
    <location>
        <begin position="170"/>
        <end position="179"/>
    </location>
</feature>
<evidence type="ECO:0000256" key="1">
    <source>
        <dbReference type="SAM" id="MobiDB-lite"/>
    </source>
</evidence>
<evidence type="ECO:0000313" key="4">
    <source>
        <dbReference type="Proteomes" id="UP000483362"/>
    </source>
</evidence>
<dbReference type="AlphaFoldDB" id="A0A6L5X9K9"/>
<name>A0A6L5X9K9_9BACT</name>
<accession>A0A6L5X9K9</accession>
<protein>
    <submittedName>
        <fullName evidence="3">Hepatitis A virus cellular receptor 1</fullName>
    </submittedName>
</protein>
<gene>
    <name evidence="3" type="ORF">FYJ29_04575</name>
</gene>
<dbReference type="PROSITE" id="PS51257">
    <property type="entry name" value="PROKAR_LIPOPROTEIN"/>
    <property type="match status" value="1"/>
</dbReference>
<feature type="chain" id="PRO_5027095157" evidence="2">
    <location>
        <begin position="21"/>
        <end position="194"/>
    </location>
</feature>
<dbReference type="Proteomes" id="UP000483362">
    <property type="component" value="Unassembled WGS sequence"/>
</dbReference>
<feature type="signal peptide" evidence="2">
    <location>
        <begin position="1"/>
        <end position="20"/>
    </location>
</feature>
<dbReference type="EMBL" id="VULT01000005">
    <property type="protein sequence ID" value="MSS17040.1"/>
    <property type="molecule type" value="Genomic_DNA"/>
</dbReference>
<keyword evidence="3" id="KW-0675">Receptor</keyword>
<sequence length="194" mass="22800">MRKRLLQLTMLAIVATLGLALTSCEDEDIAYTLEGTWEGNTYMYSYYNDAYYQSTYSYVDFSRDPFTYTSGTGHWIDYYSNAPWDYVANHIYWQVDNGVISIHFEEDNYTISIERYHLNDNHFTGTIYWNRDNDRNFDLVHTSSPNWNSYTWGTGWNYYYAPAAKGDKAKARGNAERPQRVFNPQNIDPARVVK</sequence>
<keyword evidence="4" id="KW-1185">Reference proteome</keyword>
<evidence type="ECO:0000313" key="3">
    <source>
        <dbReference type="EMBL" id="MSS17040.1"/>
    </source>
</evidence>
<organism evidence="3 4">
    <name type="scientific">Sodaliphilus pleomorphus</name>
    <dbReference type="NCBI Taxonomy" id="2606626"/>
    <lineage>
        <taxon>Bacteria</taxon>
        <taxon>Pseudomonadati</taxon>
        <taxon>Bacteroidota</taxon>
        <taxon>Bacteroidia</taxon>
        <taxon>Bacteroidales</taxon>
        <taxon>Muribaculaceae</taxon>
        <taxon>Sodaliphilus</taxon>
    </lineage>
</organism>
<proteinExistence type="predicted"/>
<evidence type="ECO:0000256" key="2">
    <source>
        <dbReference type="SAM" id="SignalP"/>
    </source>
</evidence>
<reference evidence="3 4" key="1">
    <citation type="submission" date="2019-08" db="EMBL/GenBank/DDBJ databases">
        <title>In-depth cultivation of the pig gut microbiome towards novel bacterial diversity and tailored functional studies.</title>
        <authorList>
            <person name="Wylensek D."/>
            <person name="Hitch T.C.A."/>
            <person name="Clavel T."/>
        </authorList>
    </citation>
    <scope>NUCLEOTIDE SEQUENCE [LARGE SCALE GENOMIC DNA]</scope>
    <source>
        <strain evidence="3 4">Oil-RF-744-WCA-WT-10</strain>
    </source>
</reference>
<dbReference type="RefSeq" id="WP_154327559.1">
    <property type="nucleotide sequence ID" value="NZ_CP045696.1"/>
</dbReference>
<comment type="caution">
    <text evidence="3">The sequence shown here is derived from an EMBL/GenBank/DDBJ whole genome shotgun (WGS) entry which is preliminary data.</text>
</comment>
<keyword evidence="2" id="KW-0732">Signal</keyword>